<dbReference type="EMBL" id="FZQP02005556">
    <property type="protein sequence ID" value="VVD01869.1"/>
    <property type="molecule type" value="Genomic_DNA"/>
</dbReference>
<proteinExistence type="predicted"/>
<dbReference type="AlphaFoldDB" id="A0A5E4QXH8"/>
<reference evidence="1 2" key="1">
    <citation type="submission" date="2017-07" db="EMBL/GenBank/DDBJ databases">
        <authorList>
            <person name="Talla V."/>
            <person name="Backstrom N."/>
        </authorList>
    </citation>
    <scope>NUCLEOTIDE SEQUENCE [LARGE SCALE GENOMIC DNA]</scope>
</reference>
<protein>
    <submittedName>
        <fullName evidence="1">Uncharacterized protein</fullName>
    </submittedName>
</protein>
<evidence type="ECO:0000313" key="2">
    <source>
        <dbReference type="Proteomes" id="UP000324832"/>
    </source>
</evidence>
<accession>A0A5E4QXH8</accession>
<organism evidence="1 2">
    <name type="scientific">Leptidea sinapis</name>
    <dbReference type="NCBI Taxonomy" id="189913"/>
    <lineage>
        <taxon>Eukaryota</taxon>
        <taxon>Metazoa</taxon>
        <taxon>Ecdysozoa</taxon>
        <taxon>Arthropoda</taxon>
        <taxon>Hexapoda</taxon>
        <taxon>Insecta</taxon>
        <taxon>Pterygota</taxon>
        <taxon>Neoptera</taxon>
        <taxon>Endopterygota</taxon>
        <taxon>Lepidoptera</taxon>
        <taxon>Glossata</taxon>
        <taxon>Ditrysia</taxon>
        <taxon>Papilionoidea</taxon>
        <taxon>Pieridae</taxon>
        <taxon>Dismorphiinae</taxon>
        <taxon>Leptidea</taxon>
    </lineage>
</organism>
<sequence length="123" mass="13879">MKHACNACAKPICMEHAKFICKNCADLDSNLGYQHQLCRSSADLRNAFYIPAFPMQTIIGKDYRISGKGKVYEQCSVFCSGRDDEDFSSELLGNSPGNFQGSFKNHLRGKRCIEDSPYQPEQR</sequence>
<evidence type="ECO:0000313" key="1">
    <source>
        <dbReference type="EMBL" id="VVD01869.1"/>
    </source>
</evidence>
<name>A0A5E4QXH8_9NEOP</name>
<dbReference type="Proteomes" id="UP000324832">
    <property type="component" value="Unassembled WGS sequence"/>
</dbReference>
<gene>
    <name evidence="1" type="ORF">LSINAPIS_LOCUS12189</name>
</gene>
<keyword evidence="2" id="KW-1185">Reference proteome</keyword>